<dbReference type="AlphaFoldDB" id="A0AAE1KCU3"/>
<accession>A0AAE1KCU3</accession>
<dbReference type="Proteomes" id="UP001286313">
    <property type="component" value="Unassembled WGS sequence"/>
</dbReference>
<protein>
    <submittedName>
        <fullName evidence="2">Uncharacterized protein</fullName>
    </submittedName>
</protein>
<evidence type="ECO:0000313" key="3">
    <source>
        <dbReference type="Proteomes" id="UP001286313"/>
    </source>
</evidence>
<evidence type="ECO:0000313" key="2">
    <source>
        <dbReference type="EMBL" id="KAK3871881.1"/>
    </source>
</evidence>
<comment type="caution">
    <text evidence="2">The sequence shown here is derived from an EMBL/GenBank/DDBJ whole genome shotgun (WGS) entry which is preliminary data.</text>
</comment>
<keyword evidence="1" id="KW-1133">Transmembrane helix</keyword>
<evidence type="ECO:0000256" key="1">
    <source>
        <dbReference type="SAM" id="Phobius"/>
    </source>
</evidence>
<gene>
    <name evidence="2" type="ORF">Pcinc_023014</name>
</gene>
<proteinExistence type="predicted"/>
<feature type="non-terminal residue" evidence="2">
    <location>
        <position position="1"/>
    </location>
</feature>
<keyword evidence="3" id="KW-1185">Reference proteome</keyword>
<keyword evidence="1" id="KW-0812">Transmembrane</keyword>
<organism evidence="2 3">
    <name type="scientific">Petrolisthes cinctipes</name>
    <name type="common">Flat porcelain crab</name>
    <dbReference type="NCBI Taxonomy" id="88211"/>
    <lineage>
        <taxon>Eukaryota</taxon>
        <taxon>Metazoa</taxon>
        <taxon>Ecdysozoa</taxon>
        <taxon>Arthropoda</taxon>
        <taxon>Crustacea</taxon>
        <taxon>Multicrustacea</taxon>
        <taxon>Malacostraca</taxon>
        <taxon>Eumalacostraca</taxon>
        <taxon>Eucarida</taxon>
        <taxon>Decapoda</taxon>
        <taxon>Pleocyemata</taxon>
        <taxon>Anomura</taxon>
        <taxon>Galatheoidea</taxon>
        <taxon>Porcellanidae</taxon>
        <taxon>Petrolisthes</taxon>
    </lineage>
</organism>
<sequence>VAAALVERQARQEEAFQGFTTQLLVVLALLLVALMAVVLYSLLASPSMRA</sequence>
<dbReference type="EMBL" id="JAWQEG010002456">
    <property type="protein sequence ID" value="KAK3871881.1"/>
    <property type="molecule type" value="Genomic_DNA"/>
</dbReference>
<name>A0AAE1KCU3_PETCI</name>
<keyword evidence="1" id="KW-0472">Membrane</keyword>
<feature type="transmembrane region" description="Helical" evidence="1">
    <location>
        <begin position="23"/>
        <end position="43"/>
    </location>
</feature>
<reference evidence="2" key="1">
    <citation type="submission" date="2023-10" db="EMBL/GenBank/DDBJ databases">
        <title>Genome assemblies of two species of porcelain crab, Petrolisthes cinctipes and Petrolisthes manimaculis (Anomura: Porcellanidae).</title>
        <authorList>
            <person name="Angst P."/>
        </authorList>
    </citation>
    <scope>NUCLEOTIDE SEQUENCE</scope>
    <source>
        <strain evidence="2">PB745_01</strain>
        <tissue evidence="2">Gill</tissue>
    </source>
</reference>